<dbReference type="PROSITE" id="PS50181">
    <property type="entry name" value="FBOX"/>
    <property type="match status" value="1"/>
</dbReference>
<feature type="region of interest" description="Disordered" evidence="1">
    <location>
        <begin position="391"/>
        <end position="419"/>
    </location>
</feature>
<protein>
    <recommendedName>
        <fullName evidence="2">F-box domain-containing protein</fullName>
    </recommendedName>
</protein>
<dbReference type="InterPro" id="IPR046676">
    <property type="entry name" value="DUF6546"/>
</dbReference>
<dbReference type="AlphaFoldDB" id="A0A9W4P032"/>
<feature type="region of interest" description="Disordered" evidence="1">
    <location>
        <begin position="177"/>
        <end position="196"/>
    </location>
</feature>
<evidence type="ECO:0000313" key="3">
    <source>
        <dbReference type="EMBL" id="CAG8430473.1"/>
    </source>
</evidence>
<organism evidence="3 4">
    <name type="scientific">Penicillium salamii</name>
    <dbReference type="NCBI Taxonomy" id="1612424"/>
    <lineage>
        <taxon>Eukaryota</taxon>
        <taxon>Fungi</taxon>
        <taxon>Dikarya</taxon>
        <taxon>Ascomycota</taxon>
        <taxon>Pezizomycotina</taxon>
        <taxon>Eurotiomycetes</taxon>
        <taxon>Eurotiomycetidae</taxon>
        <taxon>Eurotiales</taxon>
        <taxon>Aspergillaceae</taxon>
        <taxon>Penicillium</taxon>
    </lineage>
</organism>
<gene>
    <name evidence="3" type="ORF">PSALAMII_LOCUS11150</name>
</gene>
<dbReference type="InterPro" id="IPR001810">
    <property type="entry name" value="F-box_dom"/>
</dbReference>
<accession>A0A9W4P032</accession>
<dbReference type="EMBL" id="CAJVPG010000464">
    <property type="protein sequence ID" value="CAG8430473.1"/>
    <property type="molecule type" value="Genomic_DNA"/>
</dbReference>
<feature type="domain" description="F-box" evidence="2">
    <location>
        <begin position="40"/>
        <end position="87"/>
    </location>
</feature>
<evidence type="ECO:0000259" key="2">
    <source>
        <dbReference type="PROSITE" id="PS50181"/>
    </source>
</evidence>
<proteinExistence type="predicted"/>
<evidence type="ECO:0000256" key="1">
    <source>
        <dbReference type="SAM" id="MobiDB-lite"/>
    </source>
</evidence>
<sequence>MPVLRKRYKYKAVRIYYGQNPTLAQAAIDCTTPELCPQQDNMGFSLPPELTSIILEYISHDDLHLAKYATISRDWQAIIESKTFSSLKINTPKRLAEFNELSWDRRRSYVRKVDLIIQLESYYDDDDAFTRYENEGEMQRNNKIFTTSIHSLFITLAKWPAKEEAEFSLSIEARSPDDLLGQTPEAKREREKRIEESYPSNDFQDKRFERSYLQFNEEVVGVKCPAVPTITSLEIMGAINRRKIEPASCSFIVSKFPRLYRLVLYLNDSCKWDPELRKRHRNDFADSILLWPDSIRQLHLDFCYVAPFDQNYSPAASTVKGKTDPLSSRLREFSQQLKEMGGAQCVLGKEVFWPTDEQNHNLQLPFWPHFTDLWLGYEPVTPSGNWMFAKEEPQESEDEDDYDSSDPGSDYNEMDDTDKDWIAPEDRMGKIFRTKPIHELFNAYYLSAANAALCMPKLDNMFLEVTNGWNRHEFWYRVRDGVANATWSSGDDPKAFEPSDEVLQLWKQVASARTGGDLGVEFDLL</sequence>
<reference evidence="3" key="1">
    <citation type="submission" date="2021-07" db="EMBL/GenBank/DDBJ databases">
        <authorList>
            <person name="Branca A.L. A."/>
        </authorList>
    </citation>
    <scope>NUCLEOTIDE SEQUENCE</scope>
</reference>
<dbReference type="OrthoDB" id="4802432at2759"/>
<dbReference type="Proteomes" id="UP001152649">
    <property type="component" value="Unassembled WGS sequence"/>
</dbReference>
<feature type="compositionally biased region" description="Acidic residues" evidence="1">
    <location>
        <begin position="394"/>
        <end position="404"/>
    </location>
</feature>
<name>A0A9W4P032_9EURO</name>
<comment type="caution">
    <text evidence="3">The sequence shown here is derived from an EMBL/GenBank/DDBJ whole genome shotgun (WGS) entry which is preliminary data.</text>
</comment>
<dbReference type="Pfam" id="PF20183">
    <property type="entry name" value="DUF6546"/>
    <property type="match status" value="1"/>
</dbReference>
<feature type="compositionally biased region" description="Basic and acidic residues" evidence="1">
    <location>
        <begin position="185"/>
        <end position="196"/>
    </location>
</feature>
<evidence type="ECO:0000313" key="4">
    <source>
        <dbReference type="Proteomes" id="UP001152649"/>
    </source>
</evidence>
<keyword evidence="4" id="KW-1185">Reference proteome</keyword>